<feature type="transmembrane region" description="Helical" evidence="1">
    <location>
        <begin position="95"/>
        <end position="111"/>
    </location>
</feature>
<keyword evidence="1" id="KW-0472">Membrane</keyword>
<proteinExistence type="predicted"/>
<dbReference type="AlphaFoldDB" id="A0A382D390"/>
<evidence type="ECO:0000313" key="2">
    <source>
        <dbReference type="EMBL" id="SVB32043.1"/>
    </source>
</evidence>
<reference evidence="2" key="1">
    <citation type="submission" date="2018-05" db="EMBL/GenBank/DDBJ databases">
        <authorList>
            <person name="Lanie J.A."/>
            <person name="Ng W.-L."/>
            <person name="Kazmierczak K.M."/>
            <person name="Andrzejewski T.M."/>
            <person name="Davidsen T.M."/>
            <person name="Wayne K.J."/>
            <person name="Tettelin H."/>
            <person name="Glass J.I."/>
            <person name="Rusch D."/>
            <person name="Podicherti R."/>
            <person name="Tsui H.-C.T."/>
            <person name="Winkler M.E."/>
        </authorList>
    </citation>
    <scope>NUCLEOTIDE SEQUENCE</scope>
</reference>
<dbReference type="EMBL" id="UINC01037087">
    <property type="protein sequence ID" value="SVB32043.1"/>
    <property type="molecule type" value="Genomic_DNA"/>
</dbReference>
<feature type="non-terminal residue" evidence="2">
    <location>
        <position position="132"/>
    </location>
</feature>
<name>A0A382D390_9ZZZZ</name>
<sequence length="132" mass="15151">MLVGLLILFSLPLKLPALQHWLENLLSITFPVRLSLYTFFLPPTALLCLFWNRGRITEIWDKLRLPLIILAFLFGWMWLGAIMSDYPALALKHSGRYSIMLLTFLALLFALDGNSIKKCGQIFTAIYVFLMA</sequence>
<organism evidence="2">
    <name type="scientific">marine metagenome</name>
    <dbReference type="NCBI Taxonomy" id="408172"/>
    <lineage>
        <taxon>unclassified sequences</taxon>
        <taxon>metagenomes</taxon>
        <taxon>ecological metagenomes</taxon>
    </lineage>
</organism>
<accession>A0A382D390</accession>
<evidence type="ECO:0000256" key="1">
    <source>
        <dbReference type="SAM" id="Phobius"/>
    </source>
</evidence>
<protein>
    <submittedName>
        <fullName evidence="2">Uncharacterized protein</fullName>
    </submittedName>
</protein>
<gene>
    <name evidence="2" type="ORF">METZ01_LOCUS184897</name>
</gene>
<feature type="transmembrane region" description="Helical" evidence="1">
    <location>
        <begin position="63"/>
        <end position="83"/>
    </location>
</feature>
<keyword evidence="1" id="KW-1133">Transmembrane helix</keyword>
<keyword evidence="1" id="KW-0812">Transmembrane</keyword>
<feature type="transmembrane region" description="Helical" evidence="1">
    <location>
        <begin position="33"/>
        <end position="51"/>
    </location>
</feature>